<feature type="domain" description="BTB" evidence="3">
    <location>
        <begin position="170"/>
        <end position="239"/>
    </location>
</feature>
<dbReference type="InterPro" id="IPR056423">
    <property type="entry name" value="BACK_BPM_SPOP"/>
</dbReference>
<dbReference type="InterPro" id="IPR045005">
    <property type="entry name" value="BPM1-6"/>
</dbReference>
<name>A0A921RZ38_SORBI</name>
<comment type="pathway">
    <text evidence="1">Protein modification; protein ubiquitination.</text>
</comment>
<dbReference type="Gene3D" id="1.25.40.420">
    <property type="match status" value="1"/>
</dbReference>
<sequence>MAGGGEPSRSASTIVANTASGYHILRIDGYSRTLATPTGEYIASLPFTVGGLRWHIRYYPNGNNVAKPVKAQFGFRFVGDVAEQPLTLGGMHIYDNQSAWGRPQFIKREVFEASKHLLDDSFAIRCDVVVTTEFRTEEAPEATTPADSISVPPSDLHQHLGGLLLNEKGADVVFDVAGETFAAHRCVLAARSPVFSAELFGAMKESNAGGGVVHIEDMEPRVFKALLYFVYTDLLPNTKTAKEVEEADVVDDDDDEEGVFSQHLLTREVEEGGIDDDDDEDVLSQHLLVAADKYNLERLKLLCESKLCEYIDVGTVATILALAEQHHCHELKKACFHFLSSPANLRAVVASDGFKHLSRSCPSVMEELVAMLGNLVP</sequence>
<dbReference type="SUPFAM" id="SSF54695">
    <property type="entry name" value="POZ domain"/>
    <property type="match status" value="1"/>
</dbReference>
<organism evidence="5 6">
    <name type="scientific">Sorghum bicolor</name>
    <name type="common">Sorghum</name>
    <name type="synonym">Sorghum vulgare</name>
    <dbReference type="NCBI Taxonomy" id="4558"/>
    <lineage>
        <taxon>Eukaryota</taxon>
        <taxon>Viridiplantae</taxon>
        <taxon>Streptophyta</taxon>
        <taxon>Embryophyta</taxon>
        <taxon>Tracheophyta</taxon>
        <taxon>Spermatophyta</taxon>
        <taxon>Magnoliopsida</taxon>
        <taxon>Liliopsida</taxon>
        <taxon>Poales</taxon>
        <taxon>Poaceae</taxon>
        <taxon>PACMAD clade</taxon>
        <taxon>Panicoideae</taxon>
        <taxon>Andropogonodae</taxon>
        <taxon>Andropogoneae</taxon>
        <taxon>Sorghinae</taxon>
        <taxon>Sorghum</taxon>
    </lineage>
</organism>
<accession>A0A921RZ38</accession>
<dbReference type="SUPFAM" id="SSF49599">
    <property type="entry name" value="TRAF domain-like"/>
    <property type="match status" value="1"/>
</dbReference>
<evidence type="ECO:0000259" key="4">
    <source>
        <dbReference type="PROSITE" id="PS50144"/>
    </source>
</evidence>
<dbReference type="InterPro" id="IPR011333">
    <property type="entry name" value="SKP1/BTB/POZ_sf"/>
</dbReference>
<reference evidence="5" key="2">
    <citation type="submission" date="2020-10" db="EMBL/GenBank/DDBJ databases">
        <authorList>
            <person name="Cooper E.A."/>
            <person name="Brenton Z.W."/>
            <person name="Flinn B.S."/>
            <person name="Jenkins J."/>
            <person name="Shu S."/>
            <person name="Flowers D."/>
            <person name="Luo F."/>
            <person name="Wang Y."/>
            <person name="Xia P."/>
            <person name="Barry K."/>
            <person name="Daum C."/>
            <person name="Lipzen A."/>
            <person name="Yoshinaga Y."/>
            <person name="Schmutz J."/>
            <person name="Saski C."/>
            <person name="Vermerris W."/>
            <person name="Kresovich S."/>
        </authorList>
    </citation>
    <scope>NUCLEOTIDE SEQUENCE</scope>
</reference>
<evidence type="ECO:0000256" key="2">
    <source>
        <dbReference type="ARBA" id="ARBA00010846"/>
    </source>
</evidence>
<dbReference type="PROSITE" id="PS50097">
    <property type="entry name" value="BTB"/>
    <property type="match status" value="1"/>
</dbReference>
<dbReference type="GO" id="GO:0016567">
    <property type="term" value="P:protein ubiquitination"/>
    <property type="evidence" value="ECO:0007669"/>
    <property type="project" value="InterPro"/>
</dbReference>
<dbReference type="EMBL" id="CM027680">
    <property type="protein sequence ID" value="KAG0548718.1"/>
    <property type="molecule type" value="Genomic_DNA"/>
</dbReference>
<dbReference type="Pfam" id="PF24570">
    <property type="entry name" value="BACK_BPM_SPOP"/>
    <property type="match status" value="1"/>
</dbReference>
<comment type="caution">
    <text evidence="5">The sequence shown here is derived from an EMBL/GenBank/DDBJ whole genome shotgun (WGS) entry which is preliminary data.</text>
</comment>
<evidence type="ECO:0000313" key="6">
    <source>
        <dbReference type="Proteomes" id="UP000807115"/>
    </source>
</evidence>
<protein>
    <recommendedName>
        <fullName evidence="7">BTB domain-containing protein</fullName>
    </recommendedName>
</protein>
<dbReference type="CDD" id="cd00121">
    <property type="entry name" value="MATH"/>
    <property type="match status" value="1"/>
</dbReference>
<proteinExistence type="inferred from homology"/>
<dbReference type="Proteomes" id="UP000807115">
    <property type="component" value="Chromosome 1"/>
</dbReference>
<dbReference type="InterPro" id="IPR000210">
    <property type="entry name" value="BTB/POZ_dom"/>
</dbReference>
<dbReference type="PANTHER" id="PTHR26379:SF274">
    <property type="entry name" value="SPECKLE-TYPE POZ PROTEIN"/>
    <property type="match status" value="1"/>
</dbReference>
<dbReference type="Gene3D" id="2.60.210.10">
    <property type="entry name" value="Apoptosis, Tumor Necrosis Factor Receptor Associated Protein 2, Chain A"/>
    <property type="match status" value="1"/>
</dbReference>
<dbReference type="PROSITE" id="PS50144">
    <property type="entry name" value="MATH"/>
    <property type="match status" value="1"/>
</dbReference>
<evidence type="ECO:0000313" key="5">
    <source>
        <dbReference type="EMBL" id="KAG0548718.1"/>
    </source>
</evidence>
<dbReference type="PANTHER" id="PTHR26379">
    <property type="entry name" value="BTB/POZ AND MATH DOMAIN-CONTAINING PROTEIN 1"/>
    <property type="match status" value="1"/>
</dbReference>
<dbReference type="SMART" id="SM00225">
    <property type="entry name" value="BTB"/>
    <property type="match status" value="1"/>
</dbReference>
<gene>
    <name evidence="5" type="ORF">BDA96_01G191100</name>
</gene>
<dbReference type="Pfam" id="PF00651">
    <property type="entry name" value="BTB"/>
    <property type="match status" value="1"/>
</dbReference>
<reference evidence="5" key="1">
    <citation type="journal article" date="2019" name="BMC Genomics">
        <title>A new reference genome for Sorghum bicolor reveals high levels of sequence similarity between sweet and grain genotypes: implications for the genetics of sugar metabolism.</title>
        <authorList>
            <person name="Cooper E.A."/>
            <person name="Brenton Z.W."/>
            <person name="Flinn B.S."/>
            <person name="Jenkins J."/>
            <person name="Shu S."/>
            <person name="Flowers D."/>
            <person name="Luo F."/>
            <person name="Wang Y."/>
            <person name="Xia P."/>
            <person name="Barry K."/>
            <person name="Daum C."/>
            <person name="Lipzen A."/>
            <person name="Yoshinaga Y."/>
            <person name="Schmutz J."/>
            <person name="Saski C."/>
            <person name="Vermerris W."/>
            <person name="Kresovich S."/>
        </authorList>
    </citation>
    <scope>NUCLEOTIDE SEQUENCE</scope>
</reference>
<feature type="domain" description="MATH" evidence="4">
    <location>
        <begin position="20"/>
        <end position="128"/>
    </location>
</feature>
<dbReference type="InterPro" id="IPR002083">
    <property type="entry name" value="MATH/TRAF_dom"/>
</dbReference>
<dbReference type="Gene3D" id="3.30.710.10">
    <property type="entry name" value="Potassium Channel Kv1.1, Chain A"/>
    <property type="match status" value="1"/>
</dbReference>
<dbReference type="Pfam" id="PF22486">
    <property type="entry name" value="MATH_2"/>
    <property type="match status" value="1"/>
</dbReference>
<evidence type="ECO:0000256" key="1">
    <source>
        <dbReference type="ARBA" id="ARBA00004906"/>
    </source>
</evidence>
<comment type="similarity">
    <text evidence="2">Belongs to the Tdpoz family.</text>
</comment>
<dbReference type="AlphaFoldDB" id="A0A921RZ38"/>
<evidence type="ECO:0008006" key="7">
    <source>
        <dbReference type="Google" id="ProtNLM"/>
    </source>
</evidence>
<dbReference type="InterPro" id="IPR008974">
    <property type="entry name" value="TRAF-like"/>
</dbReference>
<evidence type="ECO:0000259" key="3">
    <source>
        <dbReference type="PROSITE" id="PS50097"/>
    </source>
</evidence>